<organism evidence="3 4">
    <name type="scientific">Mycena metata</name>
    <dbReference type="NCBI Taxonomy" id="1033252"/>
    <lineage>
        <taxon>Eukaryota</taxon>
        <taxon>Fungi</taxon>
        <taxon>Dikarya</taxon>
        <taxon>Basidiomycota</taxon>
        <taxon>Agaricomycotina</taxon>
        <taxon>Agaricomycetes</taxon>
        <taxon>Agaricomycetidae</taxon>
        <taxon>Agaricales</taxon>
        <taxon>Marasmiineae</taxon>
        <taxon>Mycenaceae</taxon>
        <taxon>Mycena</taxon>
    </lineage>
</organism>
<keyword evidence="4" id="KW-1185">Reference proteome</keyword>
<comment type="caution">
    <text evidence="3">The sequence shown here is derived from an EMBL/GenBank/DDBJ whole genome shotgun (WGS) entry which is preliminary data.</text>
</comment>
<evidence type="ECO:0000313" key="4">
    <source>
        <dbReference type="Proteomes" id="UP001215598"/>
    </source>
</evidence>
<dbReference type="EMBL" id="JARKIB010000009">
    <property type="protein sequence ID" value="KAJ7776260.1"/>
    <property type="molecule type" value="Genomic_DNA"/>
</dbReference>
<feature type="chain" id="PRO_5042184584" evidence="2">
    <location>
        <begin position="17"/>
        <end position="126"/>
    </location>
</feature>
<reference evidence="3" key="1">
    <citation type="submission" date="2023-03" db="EMBL/GenBank/DDBJ databases">
        <title>Massive genome expansion in bonnet fungi (Mycena s.s.) driven by repeated elements and novel gene families across ecological guilds.</title>
        <authorList>
            <consortium name="Lawrence Berkeley National Laboratory"/>
            <person name="Harder C.B."/>
            <person name="Miyauchi S."/>
            <person name="Viragh M."/>
            <person name="Kuo A."/>
            <person name="Thoen E."/>
            <person name="Andreopoulos B."/>
            <person name="Lu D."/>
            <person name="Skrede I."/>
            <person name="Drula E."/>
            <person name="Henrissat B."/>
            <person name="Morin E."/>
            <person name="Kohler A."/>
            <person name="Barry K."/>
            <person name="LaButti K."/>
            <person name="Morin E."/>
            <person name="Salamov A."/>
            <person name="Lipzen A."/>
            <person name="Mereny Z."/>
            <person name="Hegedus B."/>
            <person name="Baldrian P."/>
            <person name="Stursova M."/>
            <person name="Weitz H."/>
            <person name="Taylor A."/>
            <person name="Grigoriev I.V."/>
            <person name="Nagy L.G."/>
            <person name="Martin F."/>
            <person name="Kauserud H."/>
        </authorList>
    </citation>
    <scope>NUCLEOTIDE SEQUENCE</scope>
    <source>
        <strain evidence="3">CBHHK182m</strain>
    </source>
</reference>
<name>A0AAD7K1D4_9AGAR</name>
<dbReference type="Proteomes" id="UP001215598">
    <property type="component" value="Unassembled WGS sequence"/>
</dbReference>
<gene>
    <name evidence="3" type="ORF">B0H16DRAFT_1003731</name>
</gene>
<protein>
    <submittedName>
        <fullName evidence="3">Uncharacterized protein</fullName>
    </submittedName>
</protein>
<feature type="compositionally biased region" description="Low complexity" evidence="1">
    <location>
        <begin position="41"/>
        <end position="67"/>
    </location>
</feature>
<evidence type="ECO:0000256" key="2">
    <source>
        <dbReference type="SAM" id="SignalP"/>
    </source>
</evidence>
<feature type="region of interest" description="Disordered" evidence="1">
    <location>
        <begin position="23"/>
        <end position="69"/>
    </location>
</feature>
<dbReference type="AlphaFoldDB" id="A0AAD7K1D4"/>
<accession>A0AAD7K1D4</accession>
<evidence type="ECO:0000313" key="3">
    <source>
        <dbReference type="EMBL" id="KAJ7776260.1"/>
    </source>
</evidence>
<keyword evidence="2" id="KW-0732">Signal</keyword>
<proteinExistence type="predicted"/>
<evidence type="ECO:0000256" key="1">
    <source>
        <dbReference type="SAM" id="MobiDB-lite"/>
    </source>
</evidence>
<feature type="region of interest" description="Disordered" evidence="1">
    <location>
        <begin position="106"/>
        <end position="126"/>
    </location>
</feature>
<sequence length="126" mass="13292">MLFKTIFLTLFALSLAHPSLSSTETSALKTPVIDPGGQGCLSRSGSSAPSTTPPSSRSTAPPSLRSSFPCAQEIPTRMPQVRSSLERRWLLASDVGVVGQISARHRTRGSLETVAPISGSRSTKPT</sequence>
<feature type="signal peptide" evidence="2">
    <location>
        <begin position="1"/>
        <end position="16"/>
    </location>
</feature>